<evidence type="ECO:0000259" key="3">
    <source>
        <dbReference type="Pfam" id="PF05175"/>
    </source>
</evidence>
<dbReference type="GO" id="GO:0052914">
    <property type="term" value="F:16S rRNA (guanine(1207)-N(2))-methyltransferase activity"/>
    <property type="evidence" value="ECO:0007669"/>
    <property type="project" value="UniProtKB-EC"/>
</dbReference>
<dbReference type="RefSeq" id="WP_184665395.1">
    <property type="nucleotide sequence ID" value="NZ_JACHHB010000019.1"/>
</dbReference>
<dbReference type="CDD" id="cd02440">
    <property type="entry name" value="AdoMet_MTases"/>
    <property type="match status" value="1"/>
</dbReference>
<reference evidence="4 5" key="1">
    <citation type="submission" date="2020-08" db="EMBL/GenBank/DDBJ databases">
        <title>Genomic Encyclopedia of Type Strains, Phase IV (KMG-IV): sequencing the most valuable type-strain genomes for metagenomic binning, comparative biology and taxonomic classification.</title>
        <authorList>
            <person name="Goeker M."/>
        </authorList>
    </citation>
    <scope>NUCLEOTIDE SEQUENCE [LARGE SCALE GENOMIC DNA]</scope>
    <source>
        <strain evidence="4 5">DSM 24696</strain>
    </source>
</reference>
<gene>
    <name evidence="4" type="ORF">HNQ41_003220</name>
</gene>
<keyword evidence="5" id="KW-1185">Reference proteome</keyword>
<dbReference type="EC" id="2.1.1.172" evidence="4"/>
<dbReference type="InterPro" id="IPR046977">
    <property type="entry name" value="RsmC/RlmG"/>
</dbReference>
<accession>A0A840QUD4</accession>
<dbReference type="InterPro" id="IPR029063">
    <property type="entry name" value="SAM-dependent_MTases_sf"/>
</dbReference>
<keyword evidence="1 4" id="KW-0489">Methyltransferase</keyword>
<dbReference type="Gene3D" id="3.40.50.150">
    <property type="entry name" value="Vaccinia Virus protein VP39"/>
    <property type="match status" value="1"/>
</dbReference>
<comment type="caution">
    <text evidence="4">The sequence shown here is derived from an EMBL/GenBank/DDBJ whole genome shotgun (WGS) entry which is preliminary data.</text>
</comment>
<dbReference type="EMBL" id="JACHHB010000019">
    <property type="protein sequence ID" value="MBB5174995.1"/>
    <property type="molecule type" value="Genomic_DNA"/>
</dbReference>
<dbReference type="PANTHER" id="PTHR47816:SF4">
    <property type="entry name" value="RIBOSOMAL RNA SMALL SUBUNIT METHYLTRANSFERASE C"/>
    <property type="match status" value="1"/>
</dbReference>
<evidence type="ECO:0000313" key="4">
    <source>
        <dbReference type="EMBL" id="MBB5174995.1"/>
    </source>
</evidence>
<name>A0A840QUD4_9BACI</name>
<sequence>MSHYFSEKPNARREQKKHEVALRGRSLTFVTDAAVFSKSGVDYGTKVLLDSFAFPATDGDILDVGCGWGPIGVTLASEDQNRMVWMVDVNERAVQLAQGNAEKNNLQNVKVLKSDLFQSLKGQTFAAILTNPPIRAGKDTIHTLFEQAYDYLVPGGELWIVIQKKQGAPSAKKKLQERFKEVETVRKDKGYYIFRAEKY</sequence>
<evidence type="ECO:0000256" key="1">
    <source>
        <dbReference type="ARBA" id="ARBA00022603"/>
    </source>
</evidence>
<evidence type="ECO:0000256" key="2">
    <source>
        <dbReference type="ARBA" id="ARBA00022679"/>
    </source>
</evidence>
<organism evidence="4 5">
    <name type="scientific">Texcoconibacillus texcoconensis</name>
    <dbReference type="NCBI Taxonomy" id="1095777"/>
    <lineage>
        <taxon>Bacteria</taxon>
        <taxon>Bacillati</taxon>
        <taxon>Bacillota</taxon>
        <taxon>Bacilli</taxon>
        <taxon>Bacillales</taxon>
        <taxon>Bacillaceae</taxon>
        <taxon>Texcoconibacillus</taxon>
    </lineage>
</organism>
<keyword evidence="2 4" id="KW-0808">Transferase</keyword>
<evidence type="ECO:0000313" key="5">
    <source>
        <dbReference type="Proteomes" id="UP000551878"/>
    </source>
</evidence>
<dbReference type="SUPFAM" id="SSF53335">
    <property type="entry name" value="S-adenosyl-L-methionine-dependent methyltransferases"/>
    <property type="match status" value="1"/>
</dbReference>
<protein>
    <submittedName>
        <fullName evidence="4">16S rRNA (Guanine1207-N2)-methyltransferase</fullName>
        <ecNumber evidence="4">2.1.1.172</ecNumber>
    </submittedName>
</protein>
<dbReference type="InterPro" id="IPR007848">
    <property type="entry name" value="Small_mtfrase_dom"/>
</dbReference>
<dbReference type="Pfam" id="PF05175">
    <property type="entry name" value="MTS"/>
    <property type="match status" value="1"/>
</dbReference>
<feature type="domain" description="Methyltransferase small" evidence="3">
    <location>
        <begin position="27"/>
        <end position="194"/>
    </location>
</feature>
<dbReference type="Proteomes" id="UP000551878">
    <property type="component" value="Unassembled WGS sequence"/>
</dbReference>
<dbReference type="AlphaFoldDB" id="A0A840QUD4"/>
<proteinExistence type="predicted"/>
<dbReference type="PANTHER" id="PTHR47816">
    <property type="entry name" value="RIBOSOMAL RNA SMALL SUBUNIT METHYLTRANSFERASE C"/>
    <property type="match status" value="1"/>
</dbReference>